<feature type="region of interest" description="Disordered" evidence="1">
    <location>
        <begin position="1"/>
        <end position="38"/>
    </location>
</feature>
<comment type="caution">
    <text evidence="2">The sequence shown here is derived from an EMBL/GenBank/DDBJ whole genome shotgun (WGS) entry which is preliminary data.</text>
</comment>
<organism evidence="2 3">
    <name type="scientific">Podospora pseudocomata</name>
    <dbReference type="NCBI Taxonomy" id="2093779"/>
    <lineage>
        <taxon>Eukaryota</taxon>
        <taxon>Fungi</taxon>
        <taxon>Dikarya</taxon>
        <taxon>Ascomycota</taxon>
        <taxon>Pezizomycotina</taxon>
        <taxon>Sordariomycetes</taxon>
        <taxon>Sordariomycetidae</taxon>
        <taxon>Sordariales</taxon>
        <taxon>Podosporaceae</taxon>
        <taxon>Podospora</taxon>
    </lineage>
</organism>
<dbReference type="Proteomes" id="UP001323405">
    <property type="component" value="Unassembled WGS sequence"/>
</dbReference>
<accession>A0ABR0G430</accession>
<dbReference type="RefSeq" id="XP_062739463.1">
    <property type="nucleotide sequence ID" value="XM_062884314.1"/>
</dbReference>
<reference evidence="2 3" key="1">
    <citation type="journal article" date="2023" name="bioRxiv">
        <title>High-quality genome assemblies of four members of thePodospora anserinaspecies complex.</title>
        <authorList>
            <person name="Ament-Velasquez S.L."/>
            <person name="Vogan A.A."/>
            <person name="Wallerman O."/>
            <person name="Hartmann F."/>
            <person name="Gautier V."/>
            <person name="Silar P."/>
            <person name="Giraud T."/>
            <person name="Johannesson H."/>
        </authorList>
    </citation>
    <scope>NUCLEOTIDE SEQUENCE [LARGE SCALE GENOMIC DNA]</scope>
    <source>
        <strain evidence="2 3">CBS 415.72m</strain>
    </source>
</reference>
<evidence type="ECO:0000313" key="2">
    <source>
        <dbReference type="EMBL" id="KAK4650488.1"/>
    </source>
</evidence>
<dbReference type="GeneID" id="87904141"/>
<sequence>MSDHGRPRPSPNGHVAARSARQPAQKQKHFHSLGPISVADVPPRSASAGIGLSYGSWRLGRTIRRTLQLLTGMIPILGGRLPLFDQDVQERVGGDFSL</sequence>
<name>A0ABR0G430_9PEZI</name>
<protein>
    <submittedName>
        <fullName evidence="2">Uncharacterized protein</fullName>
    </submittedName>
</protein>
<evidence type="ECO:0000313" key="3">
    <source>
        <dbReference type="Proteomes" id="UP001323405"/>
    </source>
</evidence>
<dbReference type="EMBL" id="JAFFHA010000009">
    <property type="protein sequence ID" value="KAK4650488.1"/>
    <property type="molecule type" value="Genomic_DNA"/>
</dbReference>
<gene>
    <name evidence="2" type="ORF">QC762_0110510</name>
</gene>
<proteinExistence type="predicted"/>
<evidence type="ECO:0000256" key="1">
    <source>
        <dbReference type="SAM" id="MobiDB-lite"/>
    </source>
</evidence>
<keyword evidence="3" id="KW-1185">Reference proteome</keyword>